<proteinExistence type="predicted"/>
<accession>A0ABD1LYD6</accession>
<evidence type="ECO:0000313" key="1">
    <source>
        <dbReference type="EMBL" id="KAL2328486.1"/>
    </source>
</evidence>
<organism evidence="1 2">
    <name type="scientific">Flemingia macrophylla</name>
    <dbReference type="NCBI Taxonomy" id="520843"/>
    <lineage>
        <taxon>Eukaryota</taxon>
        <taxon>Viridiplantae</taxon>
        <taxon>Streptophyta</taxon>
        <taxon>Embryophyta</taxon>
        <taxon>Tracheophyta</taxon>
        <taxon>Spermatophyta</taxon>
        <taxon>Magnoliopsida</taxon>
        <taxon>eudicotyledons</taxon>
        <taxon>Gunneridae</taxon>
        <taxon>Pentapetalae</taxon>
        <taxon>rosids</taxon>
        <taxon>fabids</taxon>
        <taxon>Fabales</taxon>
        <taxon>Fabaceae</taxon>
        <taxon>Papilionoideae</taxon>
        <taxon>50 kb inversion clade</taxon>
        <taxon>NPAAA clade</taxon>
        <taxon>indigoferoid/millettioid clade</taxon>
        <taxon>Phaseoleae</taxon>
        <taxon>Flemingia</taxon>
    </lineage>
</organism>
<name>A0ABD1LYD6_9FABA</name>
<evidence type="ECO:0000313" key="2">
    <source>
        <dbReference type="Proteomes" id="UP001603857"/>
    </source>
</evidence>
<gene>
    <name evidence="1" type="ORF">Fmac_021913</name>
</gene>
<dbReference type="Proteomes" id="UP001603857">
    <property type="component" value="Unassembled WGS sequence"/>
</dbReference>
<keyword evidence="2" id="KW-1185">Reference proteome</keyword>
<comment type="caution">
    <text evidence="1">The sequence shown here is derived from an EMBL/GenBank/DDBJ whole genome shotgun (WGS) entry which is preliminary data.</text>
</comment>
<dbReference type="EMBL" id="JBGMDY010000007">
    <property type="protein sequence ID" value="KAL2328486.1"/>
    <property type="molecule type" value="Genomic_DNA"/>
</dbReference>
<dbReference type="AlphaFoldDB" id="A0ABD1LYD6"/>
<protein>
    <submittedName>
        <fullName evidence="1">Uncharacterized protein</fullName>
    </submittedName>
</protein>
<reference evidence="1 2" key="1">
    <citation type="submission" date="2024-08" db="EMBL/GenBank/DDBJ databases">
        <title>Insights into the chromosomal genome structure of Flemingia macrophylla.</title>
        <authorList>
            <person name="Ding Y."/>
            <person name="Zhao Y."/>
            <person name="Bi W."/>
            <person name="Wu M."/>
            <person name="Zhao G."/>
            <person name="Gong Y."/>
            <person name="Li W."/>
            <person name="Zhang P."/>
        </authorList>
    </citation>
    <scope>NUCLEOTIDE SEQUENCE [LARGE SCALE GENOMIC DNA]</scope>
    <source>
        <strain evidence="1">DYQJB</strain>
        <tissue evidence="1">Leaf</tissue>
    </source>
</reference>
<sequence>MFLVITIRMLSYTSSYMSRKQRLRLLYDDQGSARSIYYSNADWARSPII</sequence>